<evidence type="ECO:0000313" key="4">
    <source>
        <dbReference type="Proteomes" id="UP000314982"/>
    </source>
</evidence>
<sequence length="1920" mass="211441">MSHLYPGLISAYNSLTDKHLTGYFNNTRIRRHLQRVGLITRSGRIVPDKEYRHNVMQRAHQRHVRECLAQAIFHKVLDMERLHQIEIKRKLEDFARRERVHKIKVERSKRYEEEVIHILSPRPPMGPRVSHAQHSGPEGEHSESSESPGSSRPNTAPGKMQRPVRLKPIHSNSTTASHRHTSPYRPHDSSKETDQPFNCIMDKDSRRHLTGTEFSRGISPYRLPVINNFVTPVPPPTKRKARGSFKGTPNGTFRGRRLRPTTAPSGPGMTEDSTLLRTSVQSKVCVSMVFFGKTVHLSHDLMDMRDEVKVFQQHCGGENLCVYKGRVQEGETFQFVSRRHRGFPFSLTFFLNGLQVERLSSCCEFKHRKGSRLGGRHGHFGFSSTEGASPCYRCIIAMGLDKKPTPPPKRVKEEIIVTSPLDTGKYTAEVEDEMIGKDSHSQPEPETTQPQDMETEIKEDIPQEEDKPKDDYEEDFEADDEGQAEDGGEEKDTKSVPPSRERDGEDREKDVQSDSEDDDKDEERRSRSRSDSSSSGSDMDDSEAEAKEDQAVNQAADLEEAPPQAEQAKDTPTTIAPDPDQPPTEDPTSATESSSPNPPQTTSTGEEDTGTLGYSPGDSAARTTELEVSDTSGLSEKKGKGDDDGSAEAKEEDKESGAMAEGESTQEEAPERAKSVQEKLAEAILKEAQSHSEPELSDTSTETEEDPTEKTQQQDTIGTEPEQAGAFTLECQISTEEVKCEESSLNAQEMTSQSAAEEKEVGTELKKEEEESEQKTEEASGVTEEKEEDPKASPETDDQEETDRKVETEGKEEGEETEDNQEEDQAVELQADEPAKASASVTSKEEQQEEKTTADPDIPPSEPDNEADEMKSTKDDESSAPEEPESKTEIETAVTGEAGTEVAESEAVEMKAEPIADSESHSHKEVSITDKDRQGDEEEDTVGGTETEVTADNSSSVSEKSGDTTVCAEKTAEGAEKSEDAPGEAEDKLESDTGEAIKVDRLEKEAGQDEVGGETTTEDMASDKVENDIAQIEEGKVKDSEKTGNDKKEEKEETEEVKTGEAMRDEEKVSEGKVDGSEKDGEDNAEERTQGGENAEGNKAEEGETDDSKKAADVEDKVECEEVGQAEKEDNGGEEIVKEEGKLESGEMVEENKAAKVSEHETGEKEGEEVVEENVVDAEEARELKAHEGENMTTTQVKVEETEIKDNVQESVSDADKKDESDKESGSAPIVGDSTVARDETLVSRKETEKKDSEVDSENGETAAASEVQSDTAREEPESTDQDTQGKNDTGEDKADEKDMEAETKTDDLNKVETEEDPKDQEEENDKCENTKVDQDADTEDKESKAEESNRDSHAGSHVGDPEPVNTGAESKEEAMSENADKETKNVKEIEGSVESQEQSEQKTQSKGGIVDATLESEDKNLDTSTDNLDDGKEKVNDATTFVSEETQAQVSEPRAMELEDTTETESDLKEKEHKTEDESTEGASKPSEEGASVVLKPQSETPQKETSASGEEANVLEESVKAEDHAATPETLEKGDNRDLVTNWVNVHQSSKFFETFIEPLDDFTSDNVISESISDARAIEPTHVTELSRPERPTKTAKTPDPKPDDHDTNASERSAAVGGRGDTIVESTVTELKEAAPSTKDENESNSNNKVEVIQSDLRSTHSRDDEPSETGLTKYSLSVNEETEVTLFTLSIKLEHSSREDTAGPQEEGKSSSEELKGTTGMSEDDKDKDMTMQGETDLTEMSKTDVESIQGSNHSAASGRPENIIENSAETEETKDNSGLDEQQTTLEEITALTMLSKNGDETQKQYESPENHSEFGTTSREPEDTKDTKEPKEQEAAEDTEITELRVISKSENESQEYSQSVQLHSKQLDGSRGGDKEDLQLIDQLSTCSVEDSSLFGHTSYPLLTTAPTDSNY</sequence>
<feature type="compositionally biased region" description="Basic and acidic residues" evidence="1">
    <location>
        <begin position="756"/>
        <end position="778"/>
    </location>
</feature>
<dbReference type="Pfam" id="PF15257">
    <property type="entry name" value="DUF4590"/>
    <property type="match status" value="1"/>
</dbReference>
<feature type="compositionally biased region" description="Basic and acidic residues" evidence="1">
    <location>
        <begin position="868"/>
        <end position="877"/>
    </location>
</feature>
<feature type="compositionally biased region" description="Basic and acidic residues" evidence="1">
    <location>
        <begin position="1698"/>
        <end position="1721"/>
    </location>
</feature>
<dbReference type="GeneTree" id="ENSGT00530000064485"/>
<feature type="compositionally biased region" description="Basic and acidic residues" evidence="1">
    <location>
        <begin position="635"/>
        <end position="656"/>
    </location>
</feature>
<evidence type="ECO:0000313" key="3">
    <source>
        <dbReference type="Ensembl" id="ENSHHUP00000080101.1"/>
    </source>
</evidence>
<feature type="compositionally biased region" description="Acidic residues" evidence="1">
    <location>
        <begin position="1314"/>
        <end position="1326"/>
    </location>
</feature>
<protein>
    <recommendedName>
        <fullName evidence="2">DUF4590 domain-containing protein</fullName>
    </recommendedName>
</protein>
<feature type="compositionally biased region" description="Basic and acidic residues" evidence="1">
    <location>
        <begin position="1021"/>
        <end position="1079"/>
    </location>
</feature>
<feature type="compositionally biased region" description="Basic and acidic residues" evidence="1">
    <location>
        <begin position="1873"/>
        <end position="1883"/>
    </location>
</feature>
<feature type="compositionally biased region" description="Basic and acidic residues" evidence="1">
    <location>
        <begin position="1588"/>
        <end position="1613"/>
    </location>
</feature>
<feature type="compositionally biased region" description="Basic and acidic residues" evidence="1">
    <location>
        <begin position="1125"/>
        <end position="1165"/>
    </location>
</feature>
<feature type="compositionally biased region" description="Low complexity" evidence="1">
    <location>
        <begin position="1393"/>
        <end position="1406"/>
    </location>
</feature>
<feature type="compositionally biased region" description="Basic and acidic residues" evidence="1">
    <location>
        <begin position="1236"/>
        <end position="1254"/>
    </location>
</feature>
<feature type="compositionally biased region" description="Basic and acidic residues" evidence="1">
    <location>
        <begin position="1284"/>
        <end position="1313"/>
    </location>
</feature>
<feature type="compositionally biased region" description="Basic and acidic residues" evidence="1">
    <location>
        <begin position="1198"/>
        <end position="1225"/>
    </location>
</feature>
<feature type="compositionally biased region" description="Basic and acidic residues" evidence="1">
    <location>
        <begin position="455"/>
        <end position="470"/>
    </location>
</feature>
<feature type="compositionally biased region" description="Acidic residues" evidence="1">
    <location>
        <begin position="812"/>
        <end position="826"/>
    </location>
</feature>
<feature type="compositionally biased region" description="Acidic residues" evidence="1">
    <location>
        <begin position="1166"/>
        <end position="1178"/>
    </location>
</feature>
<dbReference type="PANTHER" id="PTHR23034:SF2">
    <property type="entry name" value="GLUTAMATE-RICH PROTEIN 3"/>
    <property type="match status" value="1"/>
</dbReference>
<dbReference type="Proteomes" id="UP000314982">
    <property type="component" value="Unassembled WGS sequence"/>
</dbReference>
<evidence type="ECO:0000256" key="1">
    <source>
        <dbReference type="SAM" id="MobiDB-lite"/>
    </source>
</evidence>
<feature type="compositionally biased region" description="Basic and acidic residues" evidence="1">
    <location>
        <begin position="1826"/>
        <end position="1841"/>
    </location>
</feature>
<feature type="region of interest" description="Disordered" evidence="1">
    <location>
        <begin position="118"/>
        <end position="204"/>
    </location>
</feature>
<organism evidence="3 4">
    <name type="scientific">Hucho hucho</name>
    <name type="common">huchen</name>
    <dbReference type="NCBI Taxonomy" id="62062"/>
    <lineage>
        <taxon>Eukaryota</taxon>
        <taxon>Metazoa</taxon>
        <taxon>Chordata</taxon>
        <taxon>Craniata</taxon>
        <taxon>Vertebrata</taxon>
        <taxon>Euteleostomi</taxon>
        <taxon>Actinopterygii</taxon>
        <taxon>Neopterygii</taxon>
        <taxon>Teleostei</taxon>
        <taxon>Protacanthopterygii</taxon>
        <taxon>Salmoniformes</taxon>
        <taxon>Salmonidae</taxon>
        <taxon>Salmoninae</taxon>
        <taxon>Hucho</taxon>
    </lineage>
</organism>
<evidence type="ECO:0000259" key="2">
    <source>
        <dbReference type="Pfam" id="PF15257"/>
    </source>
</evidence>
<keyword evidence="4" id="KW-1185">Reference proteome</keyword>
<feature type="region of interest" description="Disordered" evidence="1">
    <location>
        <begin position="435"/>
        <end position="1538"/>
    </location>
</feature>
<feature type="compositionally biased region" description="Basic and acidic residues" evidence="1">
    <location>
        <begin position="1804"/>
        <end position="1819"/>
    </location>
</feature>
<feature type="domain" description="DUF4590" evidence="2">
    <location>
        <begin position="296"/>
        <end position="409"/>
    </location>
</feature>
<feature type="region of interest" description="Disordered" evidence="1">
    <location>
        <begin position="232"/>
        <end position="273"/>
    </location>
</feature>
<name>A0A4W5QQU8_9TELE</name>
<dbReference type="STRING" id="62062.ENSHHUP00000080101"/>
<feature type="compositionally biased region" description="Basic and acidic residues" evidence="1">
    <location>
        <begin position="669"/>
        <end position="694"/>
    </location>
</feature>
<feature type="compositionally biased region" description="Polar residues" evidence="1">
    <location>
        <begin position="1862"/>
        <end position="1872"/>
    </location>
</feature>
<dbReference type="Ensembl" id="ENSHHUT00000082669.1">
    <property type="protein sequence ID" value="ENSHHUP00000080101.1"/>
    <property type="gene ID" value="ENSHHUG00000046664.1"/>
</dbReference>
<dbReference type="InterPro" id="IPR048257">
    <property type="entry name" value="DUF4590"/>
</dbReference>
<feature type="compositionally biased region" description="Basic and acidic residues" evidence="1">
    <location>
        <begin position="843"/>
        <end position="854"/>
    </location>
</feature>
<feature type="compositionally biased region" description="Polar residues" evidence="1">
    <location>
        <begin position="1674"/>
        <end position="1684"/>
    </location>
</feature>
<feature type="region of interest" description="Disordered" evidence="1">
    <location>
        <begin position="1575"/>
        <end position="1686"/>
    </location>
</feature>
<feature type="compositionally biased region" description="Basic and acidic residues" evidence="1">
    <location>
        <begin position="1849"/>
        <end position="1859"/>
    </location>
</feature>
<feature type="compositionally biased region" description="Acidic residues" evidence="1">
    <location>
        <begin position="471"/>
        <end position="489"/>
    </location>
</feature>
<accession>A0A4W5QQU8</accession>
<feature type="compositionally biased region" description="Basic and acidic residues" evidence="1">
    <location>
        <begin position="802"/>
        <end position="811"/>
    </location>
</feature>
<feature type="compositionally biased region" description="Basic and acidic residues" evidence="1">
    <location>
        <begin position="490"/>
        <end position="512"/>
    </location>
</feature>
<reference evidence="3" key="2">
    <citation type="submission" date="2025-08" db="UniProtKB">
        <authorList>
            <consortium name="Ensembl"/>
        </authorList>
    </citation>
    <scope>IDENTIFICATION</scope>
</reference>
<feature type="compositionally biased region" description="Basic and acidic residues" evidence="1">
    <location>
        <begin position="970"/>
        <end position="1007"/>
    </location>
</feature>
<feature type="compositionally biased region" description="Low complexity" evidence="1">
    <location>
        <begin position="586"/>
        <end position="604"/>
    </location>
</feature>
<feature type="compositionally biased region" description="Basic and acidic residues" evidence="1">
    <location>
        <begin position="1467"/>
        <end position="1478"/>
    </location>
</feature>
<dbReference type="InterPro" id="IPR027962">
    <property type="entry name" value="ERICH3"/>
</dbReference>
<feature type="compositionally biased region" description="Polar residues" evidence="1">
    <location>
        <begin position="743"/>
        <end position="755"/>
    </location>
</feature>
<feature type="compositionally biased region" description="Basic and acidic residues" evidence="1">
    <location>
        <begin position="1634"/>
        <end position="1646"/>
    </location>
</feature>
<feature type="compositionally biased region" description="Basic and acidic residues" evidence="1">
    <location>
        <begin position="1086"/>
        <end position="1117"/>
    </location>
</feature>
<reference evidence="3" key="3">
    <citation type="submission" date="2025-09" db="UniProtKB">
        <authorList>
            <consortium name="Ensembl"/>
        </authorList>
    </citation>
    <scope>IDENTIFICATION</scope>
</reference>
<feature type="compositionally biased region" description="Basic and acidic residues" evidence="1">
    <location>
        <begin position="185"/>
        <end position="194"/>
    </location>
</feature>
<feature type="compositionally biased region" description="Polar residues" evidence="1">
    <location>
        <begin position="1499"/>
        <end position="1510"/>
    </location>
</feature>
<feature type="compositionally biased region" description="Basic and acidic residues" evidence="1">
    <location>
        <begin position="1519"/>
        <end position="1538"/>
    </location>
</feature>
<feature type="compositionally biased region" description="Polar residues" evidence="1">
    <location>
        <begin position="1438"/>
        <end position="1451"/>
    </location>
</feature>
<dbReference type="PANTHER" id="PTHR23034">
    <property type="entry name" value="GLUTAMATE-RICH PROTEIN 3"/>
    <property type="match status" value="1"/>
</dbReference>
<feature type="compositionally biased region" description="Basic and acidic residues" evidence="1">
    <location>
        <begin position="1342"/>
        <end position="1355"/>
    </location>
</feature>
<feature type="compositionally biased region" description="Basic and acidic residues" evidence="1">
    <location>
        <begin position="1179"/>
        <end position="1190"/>
    </location>
</feature>
<feature type="compositionally biased region" description="Polar residues" evidence="1">
    <location>
        <begin position="1752"/>
        <end position="1761"/>
    </location>
</feature>
<reference evidence="4" key="1">
    <citation type="submission" date="2018-06" db="EMBL/GenBank/DDBJ databases">
        <title>Genome assembly of Danube salmon.</title>
        <authorList>
            <person name="Macqueen D.J."/>
            <person name="Gundappa M.K."/>
        </authorList>
    </citation>
    <scope>NUCLEOTIDE SEQUENCE [LARGE SCALE GENOMIC DNA]</scope>
</reference>
<feature type="compositionally biased region" description="Basic and acidic residues" evidence="1">
    <location>
        <begin position="908"/>
        <end position="934"/>
    </location>
</feature>
<feature type="region of interest" description="Disordered" evidence="1">
    <location>
        <begin position="1698"/>
        <end position="1883"/>
    </location>
</feature>
<proteinExistence type="predicted"/>
<feature type="compositionally biased region" description="Basic and acidic residues" evidence="1">
    <location>
        <begin position="1370"/>
        <end position="1391"/>
    </location>
</feature>